<evidence type="ECO:0000313" key="2">
    <source>
        <dbReference type="EMBL" id="CAK0797063.1"/>
    </source>
</evidence>
<proteinExistence type="predicted"/>
<gene>
    <name evidence="2" type="ORF">PCOR1329_LOCUS6250</name>
</gene>
<evidence type="ECO:0000256" key="1">
    <source>
        <dbReference type="SAM" id="MobiDB-lite"/>
    </source>
</evidence>
<keyword evidence="3" id="KW-1185">Reference proteome</keyword>
<feature type="compositionally biased region" description="Low complexity" evidence="1">
    <location>
        <begin position="357"/>
        <end position="372"/>
    </location>
</feature>
<feature type="non-terminal residue" evidence="2">
    <location>
        <position position="400"/>
    </location>
</feature>
<protein>
    <submittedName>
        <fullName evidence="2">Uncharacterized protein</fullName>
    </submittedName>
</protein>
<reference evidence="2" key="1">
    <citation type="submission" date="2023-10" db="EMBL/GenBank/DDBJ databases">
        <authorList>
            <person name="Chen Y."/>
            <person name="Shah S."/>
            <person name="Dougan E. K."/>
            <person name="Thang M."/>
            <person name="Chan C."/>
        </authorList>
    </citation>
    <scope>NUCLEOTIDE SEQUENCE [LARGE SCALE GENOMIC DNA]</scope>
</reference>
<feature type="compositionally biased region" description="Gly residues" evidence="1">
    <location>
        <begin position="343"/>
        <end position="353"/>
    </location>
</feature>
<name>A0ABN9PV02_9DINO</name>
<feature type="compositionally biased region" description="Basic residues" evidence="1">
    <location>
        <begin position="375"/>
        <end position="389"/>
    </location>
</feature>
<accession>A0ABN9PV02</accession>
<feature type="region of interest" description="Disordered" evidence="1">
    <location>
        <begin position="257"/>
        <end position="317"/>
    </location>
</feature>
<evidence type="ECO:0000313" key="3">
    <source>
        <dbReference type="Proteomes" id="UP001189429"/>
    </source>
</evidence>
<sequence length="400" mass="41641">MQKWPEGSRTCRSSFASHPSWPRAARAAVAAASPGVPAGPGAAPRRPAADEPRRGGGARQLRRRRPRLQVESSRGLGDLGGEPLDIGAVKRQRRSAALHDDRSRAKECDHGAIFSSSSSLGIGHAKQEVVAKPEDDVFGLDAVGVPPGDAFGIDESKEEPVDEKDTLFWGHAEQIEGVGQMSHTRRKRLLVRPNSGLKDAPISKRARRDCKTSPFVRASASTAKPELQDGADFKTRGVGLDGIISVGSQLGLTTEDLSDVLGEPKDEAKTEEAEGLSSELPPVLRAAAEDPRGLLETIVDSDSDGAASGERRPAEALVAEASPEALAARLRACAAALASGKAGARGRGTGQGRRGAEAAPGGCAGGHRAPGPGARGRRRGRRGPRRCARRGAGAAARGEG</sequence>
<feature type="region of interest" description="Disordered" evidence="1">
    <location>
        <begin position="339"/>
        <end position="400"/>
    </location>
</feature>
<feature type="region of interest" description="Disordered" evidence="1">
    <location>
        <begin position="1"/>
        <end position="84"/>
    </location>
</feature>
<dbReference type="EMBL" id="CAUYUJ010001670">
    <property type="protein sequence ID" value="CAK0797063.1"/>
    <property type="molecule type" value="Genomic_DNA"/>
</dbReference>
<feature type="compositionally biased region" description="Low complexity" evidence="1">
    <location>
        <begin position="390"/>
        <end position="400"/>
    </location>
</feature>
<dbReference type="Proteomes" id="UP001189429">
    <property type="component" value="Unassembled WGS sequence"/>
</dbReference>
<feature type="compositionally biased region" description="Basic and acidic residues" evidence="1">
    <location>
        <begin position="262"/>
        <end position="272"/>
    </location>
</feature>
<feature type="region of interest" description="Disordered" evidence="1">
    <location>
        <begin position="178"/>
        <end position="234"/>
    </location>
</feature>
<feature type="compositionally biased region" description="Low complexity" evidence="1">
    <location>
        <begin position="22"/>
        <end position="46"/>
    </location>
</feature>
<comment type="caution">
    <text evidence="2">The sequence shown here is derived from an EMBL/GenBank/DDBJ whole genome shotgun (WGS) entry which is preliminary data.</text>
</comment>
<organism evidence="2 3">
    <name type="scientific">Prorocentrum cordatum</name>
    <dbReference type="NCBI Taxonomy" id="2364126"/>
    <lineage>
        <taxon>Eukaryota</taxon>
        <taxon>Sar</taxon>
        <taxon>Alveolata</taxon>
        <taxon>Dinophyceae</taxon>
        <taxon>Prorocentrales</taxon>
        <taxon>Prorocentraceae</taxon>
        <taxon>Prorocentrum</taxon>
    </lineage>
</organism>